<dbReference type="PANTHER" id="PTHR46791">
    <property type="entry name" value="EXPRESSED PROTEIN"/>
    <property type="match status" value="1"/>
</dbReference>
<dbReference type="Pfam" id="PF24764">
    <property type="entry name" value="rva_4"/>
    <property type="match status" value="1"/>
</dbReference>
<dbReference type="PANTHER" id="PTHR46791:SF11">
    <property type="entry name" value="INTEGRASE CATALYTIC DOMAIN-CONTAINING PROTEIN"/>
    <property type="match status" value="1"/>
</dbReference>
<sequence length="340" mass="38796">ERRTAVTVDRTVGERGRPKLVISEDHLQHLLEMDLSVSCISKLLAVSVRTLTCRMREWGFSVRESYSNMTDAELDHVVSAIKQDFPNLGKMVKGHLRALGHKVQWSRVFESMHRVDSLRIVQRMARLGCVVRRAYSVAAPLSLIHIETNHKLIRVRGDQGAENVDIARLMFEVRGSDRRSFISGKSVHNQRIECLWRDVWNCVTSIYYDLLHTLEEDGLLNPSNCTHLFCIQYVFMSRIQKDMDTFTEGWNNHLLRTERNLSPNQLWEIGMIQNPISVTFPNVTETDIGVGVRVPELACPLNAQELEGLSELFNPLAPSSCFGADIYTALVSYVESVFHL</sequence>
<protein>
    <recommendedName>
        <fullName evidence="1">Integrase core domain-containing protein</fullName>
    </recommendedName>
</protein>
<evidence type="ECO:0000313" key="3">
    <source>
        <dbReference type="Proteomes" id="UP000472271"/>
    </source>
</evidence>
<accession>A0A672Z0C4</accession>
<name>A0A672Z0C4_9TELE</name>
<feature type="domain" description="Integrase core" evidence="1">
    <location>
        <begin position="154"/>
        <end position="274"/>
    </location>
</feature>
<organism evidence="2 3">
    <name type="scientific">Sphaeramia orbicularis</name>
    <name type="common">orbiculate cardinalfish</name>
    <dbReference type="NCBI Taxonomy" id="375764"/>
    <lineage>
        <taxon>Eukaryota</taxon>
        <taxon>Metazoa</taxon>
        <taxon>Chordata</taxon>
        <taxon>Craniata</taxon>
        <taxon>Vertebrata</taxon>
        <taxon>Euteleostomi</taxon>
        <taxon>Actinopterygii</taxon>
        <taxon>Neopterygii</taxon>
        <taxon>Teleostei</taxon>
        <taxon>Neoteleostei</taxon>
        <taxon>Acanthomorphata</taxon>
        <taxon>Gobiaria</taxon>
        <taxon>Kurtiformes</taxon>
        <taxon>Apogonoidei</taxon>
        <taxon>Apogonidae</taxon>
        <taxon>Apogoninae</taxon>
        <taxon>Sphaeramia</taxon>
    </lineage>
</organism>
<dbReference type="AlphaFoldDB" id="A0A672Z0C4"/>
<dbReference type="InParanoid" id="A0A672Z0C4"/>
<evidence type="ECO:0000259" key="1">
    <source>
        <dbReference type="Pfam" id="PF24764"/>
    </source>
</evidence>
<dbReference type="Ensembl" id="ENSSORT00005010874.1">
    <property type="protein sequence ID" value="ENSSORP00005010536.1"/>
    <property type="gene ID" value="ENSSORG00005005700.1"/>
</dbReference>
<reference evidence="2" key="3">
    <citation type="submission" date="2025-09" db="UniProtKB">
        <authorList>
            <consortium name="Ensembl"/>
        </authorList>
    </citation>
    <scope>IDENTIFICATION</scope>
</reference>
<evidence type="ECO:0000313" key="2">
    <source>
        <dbReference type="Ensembl" id="ENSSORP00005010536.1"/>
    </source>
</evidence>
<reference evidence="2" key="2">
    <citation type="submission" date="2025-08" db="UniProtKB">
        <authorList>
            <consortium name="Ensembl"/>
        </authorList>
    </citation>
    <scope>IDENTIFICATION</scope>
</reference>
<dbReference type="Proteomes" id="UP000472271">
    <property type="component" value="Chromosome 16"/>
</dbReference>
<proteinExistence type="predicted"/>
<dbReference type="InterPro" id="IPR058913">
    <property type="entry name" value="Integrase_dom_put"/>
</dbReference>
<keyword evidence="3" id="KW-1185">Reference proteome</keyword>
<reference evidence="2" key="1">
    <citation type="submission" date="2019-06" db="EMBL/GenBank/DDBJ databases">
        <authorList>
            <consortium name="Wellcome Sanger Institute Data Sharing"/>
        </authorList>
    </citation>
    <scope>NUCLEOTIDE SEQUENCE [LARGE SCALE GENOMIC DNA]</scope>
</reference>